<dbReference type="InterPro" id="IPR000157">
    <property type="entry name" value="TIR_dom"/>
</dbReference>
<evidence type="ECO:0000313" key="2">
    <source>
        <dbReference type="EMBL" id="REF97144.1"/>
    </source>
</evidence>
<keyword evidence="3" id="KW-1185">Reference proteome</keyword>
<dbReference type="SUPFAM" id="SSF52200">
    <property type="entry name" value="Toll/Interleukin receptor TIR domain"/>
    <property type="match status" value="1"/>
</dbReference>
<dbReference type="Gene3D" id="3.40.50.10140">
    <property type="entry name" value="Toll/interleukin-1 receptor homology (TIR) domain"/>
    <property type="match status" value="1"/>
</dbReference>
<dbReference type="PANTHER" id="PTHR34512">
    <property type="entry name" value="CELL SURFACE PROTEIN"/>
    <property type="match status" value="1"/>
</dbReference>
<protein>
    <submittedName>
        <fullName evidence="2">Outer membrane protein assembly factor BamB</fullName>
    </submittedName>
</protein>
<feature type="domain" description="TIR" evidence="1">
    <location>
        <begin position="1"/>
        <end position="120"/>
    </location>
</feature>
<dbReference type="InterPro" id="IPR011047">
    <property type="entry name" value="Quinoprotein_ADH-like_sf"/>
</dbReference>
<dbReference type="SUPFAM" id="SSF50998">
    <property type="entry name" value="Quinoprotein alcohol dehydrogenase-like"/>
    <property type="match status" value="2"/>
</dbReference>
<accession>A0A3D9ZKQ1</accession>
<dbReference type="Gene3D" id="2.40.10.480">
    <property type="match status" value="2"/>
</dbReference>
<dbReference type="Proteomes" id="UP000256913">
    <property type="component" value="Unassembled WGS sequence"/>
</dbReference>
<gene>
    <name evidence="2" type="ORF">DFJ67_3141</name>
</gene>
<evidence type="ECO:0000313" key="3">
    <source>
        <dbReference type="Proteomes" id="UP000256913"/>
    </source>
</evidence>
<comment type="caution">
    <text evidence="2">The sequence shown here is derived from an EMBL/GenBank/DDBJ whole genome shotgun (WGS) entry which is preliminary data.</text>
</comment>
<dbReference type="Gene3D" id="2.130.10.10">
    <property type="entry name" value="YVTN repeat-like/Quinoprotein amine dehydrogenase"/>
    <property type="match status" value="1"/>
</dbReference>
<dbReference type="Gene3D" id="2.40.128.630">
    <property type="match status" value="1"/>
</dbReference>
<dbReference type="InterPro" id="IPR018391">
    <property type="entry name" value="PQQ_b-propeller_rpt"/>
</dbReference>
<dbReference type="PROSITE" id="PS50104">
    <property type="entry name" value="TIR"/>
    <property type="match status" value="1"/>
</dbReference>
<dbReference type="InterPro" id="IPR015943">
    <property type="entry name" value="WD40/YVTN_repeat-like_dom_sf"/>
</dbReference>
<dbReference type="AlphaFoldDB" id="A0A3D9ZKQ1"/>
<name>A0A3D9ZKQ1_9ACTN</name>
<dbReference type="InterPro" id="IPR035897">
    <property type="entry name" value="Toll_tir_struct_dom_sf"/>
</dbReference>
<proteinExistence type="predicted"/>
<dbReference type="EMBL" id="QUMQ01000001">
    <property type="protein sequence ID" value="REF97144.1"/>
    <property type="molecule type" value="Genomic_DNA"/>
</dbReference>
<organism evidence="2 3">
    <name type="scientific">Asanoa ferruginea</name>
    <dbReference type="NCBI Taxonomy" id="53367"/>
    <lineage>
        <taxon>Bacteria</taxon>
        <taxon>Bacillati</taxon>
        <taxon>Actinomycetota</taxon>
        <taxon>Actinomycetes</taxon>
        <taxon>Micromonosporales</taxon>
        <taxon>Micromonosporaceae</taxon>
        <taxon>Asanoa</taxon>
    </lineage>
</organism>
<dbReference type="PANTHER" id="PTHR34512:SF30">
    <property type="entry name" value="OUTER MEMBRANE PROTEIN ASSEMBLY FACTOR BAMB"/>
    <property type="match status" value="1"/>
</dbReference>
<reference evidence="2 3" key="1">
    <citation type="submission" date="2018-08" db="EMBL/GenBank/DDBJ databases">
        <title>Sequencing the genomes of 1000 actinobacteria strains.</title>
        <authorList>
            <person name="Klenk H.-P."/>
        </authorList>
    </citation>
    <scope>NUCLEOTIDE SEQUENCE [LARGE SCALE GENOMIC DNA]</scope>
    <source>
        <strain evidence="2 3">DSM 44099</strain>
    </source>
</reference>
<dbReference type="Pfam" id="PF13676">
    <property type="entry name" value="TIR_2"/>
    <property type="match status" value="1"/>
</dbReference>
<evidence type="ECO:0000259" key="1">
    <source>
        <dbReference type="PROSITE" id="PS50104"/>
    </source>
</evidence>
<dbReference type="InterPro" id="IPR002372">
    <property type="entry name" value="PQQ_rpt_dom"/>
</dbReference>
<dbReference type="GO" id="GO:0007165">
    <property type="term" value="P:signal transduction"/>
    <property type="evidence" value="ECO:0007669"/>
    <property type="project" value="InterPro"/>
</dbReference>
<dbReference type="SMART" id="SM00564">
    <property type="entry name" value="PQQ"/>
    <property type="match status" value="7"/>
</dbReference>
<sequence>MFISYSRSDKAYVERLATHLADAGVPVWFDHAMVPGDQWEEVIIEKINTCAAVLIVMTPESKASKWVKREISHAEGQDKRLIPLLLAGKVFFRLSDYHYADVRDGRLPNERLIDELLALAGSTAAGPAEAPPSQSPANIAAATIGWSTVQIGFAGRGIRQQVPPLSEAHQLIFDPAILDGLFPQATSASYPPALAEDVLLVAGGDRRLYGVDGHTGAVRWSVAGRDGILSTPLAVQGRRVLVYDSTTHLHCIDTNSGELLWSRLLTYPASQIRLHTTPSTVYVAVGNQPTPTQQPAVSSNPTVATVQTGVAIIGAFRGRPEGRIIAFDLAIGVERWQGSTNLGQPLFALDDHVVVCRGRRVVSLSAEAGKVRWECAVDQEPTALFADVDNVICGTVSGRVANIDPASGTRRWQVIPRPRPSVRFLPGDPITWRLGVADGVVIAARPEGKRVYGLDATTGESGWHVHVSGWGGQLSAVAVADGVAYVGSRDMHAIEVATGRVRWVYRPDGRASAAAVDGSNVYFGTDRSIYAVAASTGEPHWRHPVGRWLGTAPTVANGHVYVIDGDATVTALMA</sequence>
<dbReference type="Pfam" id="PF13360">
    <property type="entry name" value="PQQ_2"/>
    <property type="match status" value="3"/>
</dbReference>